<evidence type="ECO:0000313" key="4">
    <source>
        <dbReference type="EMBL" id="BBD75328.1"/>
    </source>
</evidence>
<protein>
    <submittedName>
        <fullName evidence="4 5">Acyl-glucose-dependent anthocyanin 5-O-glucosyltransferase</fullName>
    </submittedName>
</protein>
<reference evidence="5" key="2">
    <citation type="journal article" date="2020" name="Plant Sci.">
        <title>Flower color mutation caused by spontaneous cell layer displacement in carnation (Dianthus caryophyllus).</title>
        <authorList>
            <person name="Morimoto H."/>
            <person name="Narumi-Kawasaki T."/>
            <person name="Takamura T."/>
            <person name="Fukai S."/>
        </authorList>
    </citation>
    <scope>NUCLEOTIDE SEQUENCE</scope>
    <source>
        <tissue evidence="5">Epidermis of stem</tissue>
    </source>
</reference>
<keyword evidence="4" id="KW-0808">Transferase</keyword>
<name>A0A2Z6DTN8_DIACA</name>
<dbReference type="SMR" id="A0A2Z6DTN8"/>
<evidence type="ECO:0000256" key="2">
    <source>
        <dbReference type="RuleBase" id="RU003690"/>
    </source>
</evidence>
<dbReference type="KEGG" id="ag:BAJ33501"/>
<dbReference type="EMBL" id="LC377199">
    <property type="protein sequence ID" value="BBD75328.1"/>
    <property type="molecule type" value="mRNA"/>
</dbReference>
<reference evidence="4" key="1">
    <citation type="journal article" date="2019" name="Hort. J.">
        <title>Analysis of Flower Color Variation in Carnation (Dianthus caryophyllus L.) Cultivars Derived from Continuous Bud Mutations.</title>
        <authorList>
            <person name="Morimoto H."/>
            <person name="Narumi-Kawasaki T."/>
            <person name="Takamura T."/>
            <person name="Fukai S."/>
        </authorList>
    </citation>
    <scope>NUCLEOTIDE SEQUENCE</scope>
    <source>
        <tissue evidence="4">Petal</tissue>
    </source>
</reference>
<dbReference type="SUPFAM" id="SSF51445">
    <property type="entry name" value="(Trans)glycosidases"/>
    <property type="match status" value="1"/>
</dbReference>
<evidence type="ECO:0000256" key="1">
    <source>
        <dbReference type="ARBA" id="ARBA00010838"/>
    </source>
</evidence>
<dbReference type="AlphaFoldDB" id="A0A2Z6DTN8"/>
<dbReference type="FunFam" id="3.20.20.80:FF:000370">
    <property type="entry name" value="Cyanidin 3-O-glucoside 5-O-glucosyltransferase (acyl-glucose)"/>
    <property type="match status" value="1"/>
</dbReference>
<dbReference type="GO" id="GO:0008422">
    <property type="term" value="F:beta-glucosidase activity"/>
    <property type="evidence" value="ECO:0007669"/>
    <property type="project" value="TreeGrafter"/>
</dbReference>
<accession>A0A2Z6DTN8</accession>
<feature type="chain" id="PRO_5036327506" evidence="3">
    <location>
        <begin position="28"/>
        <end position="502"/>
    </location>
</feature>
<comment type="similarity">
    <text evidence="1 2">Belongs to the glycosyl hydrolase 1 family.</text>
</comment>
<dbReference type="PANTHER" id="PTHR10353:SF29">
    <property type="entry name" value="BETA-GLUCOSIDASE 11"/>
    <property type="match status" value="1"/>
</dbReference>
<evidence type="ECO:0000313" key="5">
    <source>
        <dbReference type="EMBL" id="BBK26421.1"/>
    </source>
</evidence>
<dbReference type="InterPro" id="IPR001360">
    <property type="entry name" value="Glyco_hydro_1"/>
</dbReference>
<organism evidence="4">
    <name type="scientific">Dianthus caryophyllus</name>
    <name type="common">Carnation</name>
    <name type="synonym">Clove pink</name>
    <dbReference type="NCBI Taxonomy" id="3570"/>
    <lineage>
        <taxon>Eukaryota</taxon>
        <taxon>Viridiplantae</taxon>
        <taxon>Streptophyta</taxon>
        <taxon>Embryophyta</taxon>
        <taxon>Tracheophyta</taxon>
        <taxon>Spermatophyta</taxon>
        <taxon>Magnoliopsida</taxon>
        <taxon>eudicotyledons</taxon>
        <taxon>Gunneridae</taxon>
        <taxon>Pentapetalae</taxon>
        <taxon>Caryophyllales</taxon>
        <taxon>Caryophyllaceae</taxon>
        <taxon>Caryophylleae</taxon>
        <taxon>Dianthus</taxon>
    </lineage>
</organism>
<dbReference type="GO" id="GO:0005975">
    <property type="term" value="P:carbohydrate metabolic process"/>
    <property type="evidence" value="ECO:0007669"/>
    <property type="project" value="InterPro"/>
</dbReference>
<dbReference type="InterPro" id="IPR017853">
    <property type="entry name" value="GH"/>
</dbReference>
<dbReference type="Gene3D" id="3.20.20.80">
    <property type="entry name" value="Glycosidases"/>
    <property type="match status" value="1"/>
</dbReference>
<dbReference type="Pfam" id="PF00232">
    <property type="entry name" value="Glyco_hydro_1"/>
    <property type="match status" value="1"/>
</dbReference>
<dbReference type="GO" id="GO:0016740">
    <property type="term" value="F:transferase activity"/>
    <property type="evidence" value="ECO:0007669"/>
    <property type="project" value="UniProtKB-KW"/>
</dbReference>
<feature type="signal peptide" evidence="3">
    <location>
        <begin position="1"/>
        <end position="27"/>
    </location>
</feature>
<sequence>MNMSCKFEIVLLVSWWLLLVLVFGVESSMFSEFDRLDFPKHFIFGASSCAYQVEGAAFEDGRTLSTFDIAAHSGHLPGNGDITSDEYHKYKEDVELMVETGLDAYRFSISWSRLIPNGRGPVNPKGLEYYNNLVNALLTKGTQPHVTLLHSDLPQALRDEYGGLFISPKFIDDFVAYADVCFREFGDRVLHWTTFNEANFLAFGDENTPASALYLSAHHLLLAHASATRLYRENYQASQRGFIGINVYAYDFIPETNTEVDVIAAKRARDFFIGWFVQPLMNGEYPLTMRKNGGPRLPKFTPNETELLTGSYDFIGLNYYTAKTVKDDPVMLTVEPRNYYTDQGLISSYLGNIDPYQGHPFFNTPWGLHDVLQQFKQVYGNPPVYIHENGEVGDHDADYDKLINDIPRVEYLQGHIRAVLDAVRNGSNVKGYFVWSFLDMYELMYGTKFTFGLYYIDFNDPKLTRHPKLSQKWYSRFLKGEKASTKASIHTPNEAETHTYFY</sequence>
<proteinExistence type="evidence at transcript level"/>
<gene>
    <name evidence="4" type="primary">DcAA5GT</name>
    <name evidence="5" type="synonym">AA5GT</name>
    <name evidence="4" type="synonym">OmAA5GT</name>
</gene>
<dbReference type="PANTHER" id="PTHR10353">
    <property type="entry name" value="GLYCOSYL HYDROLASE"/>
    <property type="match status" value="1"/>
</dbReference>
<dbReference type="PRINTS" id="PR00131">
    <property type="entry name" value="GLHYDRLASE1"/>
</dbReference>
<evidence type="ECO:0000256" key="3">
    <source>
        <dbReference type="SAM" id="SignalP"/>
    </source>
</evidence>
<keyword evidence="3" id="KW-0732">Signal</keyword>
<dbReference type="EMBL" id="LC482280">
    <property type="protein sequence ID" value="BBK26421.1"/>
    <property type="molecule type" value="Genomic_DNA"/>
</dbReference>